<protein>
    <submittedName>
        <fullName evidence="2">Uncharacterized protein</fullName>
    </submittedName>
</protein>
<proteinExistence type="predicted"/>
<dbReference type="PANTHER" id="PTHR36336">
    <property type="entry name" value="OS09G0560400 PROTEIN"/>
    <property type="match status" value="1"/>
</dbReference>
<name>A0AAN8UWN8_9MAGN</name>
<comment type="caution">
    <text evidence="2">The sequence shown here is derived from an EMBL/GenBank/DDBJ whole genome shotgun (WGS) entry which is preliminary data.</text>
</comment>
<gene>
    <name evidence="2" type="ORF">RJ641_012611</name>
</gene>
<dbReference type="AlphaFoldDB" id="A0AAN8UWN8"/>
<evidence type="ECO:0000256" key="1">
    <source>
        <dbReference type="SAM" id="Phobius"/>
    </source>
</evidence>
<keyword evidence="1" id="KW-1133">Transmembrane helix</keyword>
<dbReference type="PANTHER" id="PTHR36336:SF1">
    <property type="entry name" value="OS09G0560400 PROTEIN"/>
    <property type="match status" value="1"/>
</dbReference>
<keyword evidence="3" id="KW-1185">Reference proteome</keyword>
<keyword evidence="1" id="KW-0472">Membrane</keyword>
<keyword evidence="1" id="KW-0812">Transmembrane</keyword>
<dbReference type="Proteomes" id="UP001370490">
    <property type="component" value="Unassembled WGS sequence"/>
</dbReference>
<sequence>MSFKETPAGGNTTFECSPSGPCVPCQYPEKKNAKYHCSETGYRIPLQCVEIRGDLKEKNGKKSQKTRSALEEFHGSAETYTLNNVKVTSKSGRRVLLDNLSASGSGLQTYITYRSCIAAENEEKLSVIGFEVMMFSFLLISGSYVYFRRKWIATMPGAVRAPSNSKF</sequence>
<evidence type="ECO:0000313" key="2">
    <source>
        <dbReference type="EMBL" id="KAK6922104.1"/>
    </source>
</evidence>
<evidence type="ECO:0000313" key="3">
    <source>
        <dbReference type="Proteomes" id="UP001370490"/>
    </source>
</evidence>
<organism evidence="2 3">
    <name type="scientific">Dillenia turbinata</name>
    <dbReference type="NCBI Taxonomy" id="194707"/>
    <lineage>
        <taxon>Eukaryota</taxon>
        <taxon>Viridiplantae</taxon>
        <taxon>Streptophyta</taxon>
        <taxon>Embryophyta</taxon>
        <taxon>Tracheophyta</taxon>
        <taxon>Spermatophyta</taxon>
        <taxon>Magnoliopsida</taxon>
        <taxon>eudicotyledons</taxon>
        <taxon>Gunneridae</taxon>
        <taxon>Pentapetalae</taxon>
        <taxon>Dilleniales</taxon>
        <taxon>Dilleniaceae</taxon>
        <taxon>Dillenia</taxon>
    </lineage>
</organism>
<dbReference type="EMBL" id="JBAMMX010000019">
    <property type="protein sequence ID" value="KAK6922104.1"/>
    <property type="molecule type" value="Genomic_DNA"/>
</dbReference>
<reference evidence="2 3" key="1">
    <citation type="submission" date="2023-12" db="EMBL/GenBank/DDBJ databases">
        <title>A high-quality genome assembly for Dillenia turbinata (Dilleniales).</title>
        <authorList>
            <person name="Chanderbali A."/>
        </authorList>
    </citation>
    <scope>NUCLEOTIDE SEQUENCE [LARGE SCALE GENOMIC DNA]</scope>
    <source>
        <strain evidence="2">LSX21</strain>
        <tissue evidence="2">Leaf</tissue>
    </source>
</reference>
<feature type="transmembrane region" description="Helical" evidence="1">
    <location>
        <begin position="125"/>
        <end position="147"/>
    </location>
</feature>
<accession>A0AAN8UWN8</accession>